<dbReference type="OrthoDB" id="1343429at2"/>
<dbReference type="AlphaFoldDB" id="A0A2P8D6A3"/>
<dbReference type="Proteomes" id="UP000240572">
    <property type="component" value="Unassembled WGS sequence"/>
</dbReference>
<gene>
    <name evidence="1" type="ORF">B0I18_103325</name>
</gene>
<protein>
    <submittedName>
        <fullName evidence="1">GldM-like protein</fullName>
    </submittedName>
</protein>
<sequence>MKTLVFLAGWTVCWCITPAVLRAQQFAVTTEWLNGTVYIGFDNRIEISPERDGCDAITVTADAGELKKDRDCRYFLRVSREGTVTLKVQQKVNGKLVSLGNRSLPVKHLSPPVASVGGRKSGPFPLAGFKLQTGVVITQEGITRRYFEAISFGIKVYRNRNLVFETTCAGPYFNNACKNFFQSLRPGDTVIIDSIRASCTSCRVQALGDLTYIMT</sequence>
<evidence type="ECO:0000313" key="1">
    <source>
        <dbReference type="EMBL" id="PSK92743.1"/>
    </source>
</evidence>
<dbReference type="EMBL" id="PYGD01000003">
    <property type="protein sequence ID" value="PSK92743.1"/>
    <property type="molecule type" value="Genomic_DNA"/>
</dbReference>
<keyword evidence="2" id="KW-1185">Reference proteome</keyword>
<evidence type="ECO:0000313" key="2">
    <source>
        <dbReference type="Proteomes" id="UP000240572"/>
    </source>
</evidence>
<reference evidence="1 2" key="1">
    <citation type="submission" date="2018-03" db="EMBL/GenBank/DDBJ databases">
        <title>Genomic Encyclopedia of Type Strains, Phase III (KMG-III): the genomes of soil and plant-associated and newly described type strains.</title>
        <authorList>
            <person name="Whitman W."/>
        </authorList>
    </citation>
    <scope>NUCLEOTIDE SEQUENCE [LARGE SCALE GENOMIC DNA]</scope>
    <source>
        <strain evidence="1 2">CGMCC 1.12700</strain>
    </source>
</reference>
<name>A0A2P8D6A3_9BACT</name>
<accession>A0A2P8D6A3</accession>
<dbReference type="RefSeq" id="WP_106522922.1">
    <property type="nucleotide sequence ID" value="NZ_PYGD01000003.1"/>
</dbReference>
<organism evidence="1 2">
    <name type="scientific">Taibaiella chishuiensis</name>
    <dbReference type="NCBI Taxonomy" id="1434707"/>
    <lineage>
        <taxon>Bacteria</taxon>
        <taxon>Pseudomonadati</taxon>
        <taxon>Bacteroidota</taxon>
        <taxon>Chitinophagia</taxon>
        <taxon>Chitinophagales</taxon>
        <taxon>Chitinophagaceae</taxon>
        <taxon>Taibaiella</taxon>
    </lineage>
</organism>
<comment type="caution">
    <text evidence="1">The sequence shown here is derived from an EMBL/GenBank/DDBJ whole genome shotgun (WGS) entry which is preliminary data.</text>
</comment>
<proteinExistence type="predicted"/>